<feature type="non-terminal residue" evidence="1">
    <location>
        <position position="1"/>
    </location>
</feature>
<feature type="non-terminal residue" evidence="1">
    <location>
        <position position="37"/>
    </location>
</feature>
<sequence length="37" mass="4364">ELLEQHRYELHHTDLPLTDQSSQIDGIMLPVGTREYQ</sequence>
<reference evidence="1 2" key="1">
    <citation type="journal article" date="2011" name="PLoS Pathog.">
        <title>Dynamic evolution of pathogenicity revealed by sequencing and comparative genomics of 19 Pseudomonas syringae isolates.</title>
        <authorList>
            <person name="Baltrus D.A."/>
            <person name="Nishimura M.T."/>
            <person name="Romanchuk A."/>
            <person name="Chang J.H."/>
            <person name="Mukhtar M.S."/>
            <person name="Cherkis K."/>
            <person name="Roach J."/>
            <person name="Grant S.R."/>
            <person name="Jones C.D."/>
            <person name="Dangl J.L."/>
        </authorList>
    </citation>
    <scope>NUCLEOTIDE SEQUENCE [LARGE SCALE GENOMIC DNA]</scope>
    <source>
        <strain evidence="2">M301072PT</strain>
    </source>
</reference>
<dbReference type="EMBL" id="AEAH01004157">
    <property type="protein sequence ID" value="EGH35874.1"/>
    <property type="molecule type" value="Genomic_DNA"/>
</dbReference>
<dbReference type="Proteomes" id="UP000004471">
    <property type="component" value="Unassembled WGS sequence"/>
</dbReference>
<accession>F3G082</accession>
<evidence type="ECO:0000313" key="1">
    <source>
        <dbReference type="EMBL" id="EGH35874.1"/>
    </source>
</evidence>
<proteinExistence type="predicted"/>
<evidence type="ECO:0000313" key="2">
    <source>
        <dbReference type="Proteomes" id="UP000004471"/>
    </source>
</evidence>
<dbReference type="AlphaFoldDB" id="F3G082"/>
<name>F3G082_PSESX</name>
<comment type="caution">
    <text evidence="1">The sequence shown here is derived from an EMBL/GenBank/DDBJ whole genome shotgun (WGS) entry which is preliminary data.</text>
</comment>
<organism evidence="1 2">
    <name type="scientific">Pseudomonas syringae pv. japonica str. M301072</name>
    <dbReference type="NCBI Taxonomy" id="629262"/>
    <lineage>
        <taxon>Bacteria</taxon>
        <taxon>Pseudomonadati</taxon>
        <taxon>Pseudomonadota</taxon>
        <taxon>Gammaproteobacteria</taxon>
        <taxon>Pseudomonadales</taxon>
        <taxon>Pseudomonadaceae</taxon>
        <taxon>Pseudomonas</taxon>
        <taxon>Pseudomonas syringae</taxon>
    </lineage>
</organism>
<dbReference type="HOGENOM" id="CLU_3352885_0_0_6"/>
<protein>
    <submittedName>
        <fullName evidence="1">Uncharacterized protein</fullName>
    </submittedName>
</protein>
<gene>
    <name evidence="1" type="ORF">PSYJA_45256</name>
</gene>